<accession>A0A7G9FY85</accession>
<gene>
    <name evidence="1" type="ORF">H9Q77_05295</name>
</gene>
<sequence>MTNRKNIRLCGGTFFTLLLEDRKPRAGVREHYAGEKDGLSEPEVLIGLSKVLVPDFQEPLESMMTTIKGNTSEYKSCKNKGGTYFPFGNSH</sequence>
<dbReference type="RefSeq" id="WP_249326741.1">
    <property type="nucleotide sequence ID" value="NZ_CP060633.1"/>
</dbReference>
<proteinExistence type="predicted"/>
<dbReference type="KEGG" id="ssun:H9Q77_05295"/>
<protein>
    <submittedName>
        <fullName evidence="1">Uncharacterized protein</fullName>
    </submittedName>
</protein>
<dbReference type="AlphaFoldDB" id="A0A7G9FY85"/>
<keyword evidence="2" id="KW-1185">Reference proteome</keyword>
<dbReference type="Proteomes" id="UP000515981">
    <property type="component" value="Chromosome"/>
</dbReference>
<evidence type="ECO:0000313" key="2">
    <source>
        <dbReference type="Proteomes" id="UP000515981"/>
    </source>
</evidence>
<reference evidence="1 2" key="1">
    <citation type="submission" date="2020-08" db="EMBL/GenBank/DDBJ databases">
        <authorList>
            <person name="Liu C."/>
            <person name="Sun Q."/>
        </authorList>
    </citation>
    <scope>NUCLEOTIDE SEQUENCE [LARGE SCALE GENOMIC DNA]</scope>
    <source>
        <strain evidence="1 2">NSJ-8</strain>
    </source>
</reference>
<name>A0A7G9FY85_9FIRM</name>
<organism evidence="1 2">
    <name type="scientific">Simiaoa sunii</name>
    <dbReference type="NCBI Taxonomy" id="2763672"/>
    <lineage>
        <taxon>Bacteria</taxon>
        <taxon>Bacillati</taxon>
        <taxon>Bacillota</taxon>
        <taxon>Clostridia</taxon>
        <taxon>Lachnospirales</taxon>
        <taxon>Lachnospiraceae</taxon>
        <taxon>Simiaoa</taxon>
    </lineage>
</organism>
<evidence type="ECO:0000313" key="1">
    <source>
        <dbReference type="EMBL" id="QNM03517.1"/>
    </source>
</evidence>
<dbReference type="EMBL" id="CP060633">
    <property type="protein sequence ID" value="QNM03517.1"/>
    <property type="molecule type" value="Genomic_DNA"/>
</dbReference>